<dbReference type="GO" id="GO:0005802">
    <property type="term" value="C:trans-Golgi network"/>
    <property type="evidence" value="ECO:0007669"/>
    <property type="project" value="TreeGrafter"/>
</dbReference>
<dbReference type="AlphaFoldDB" id="A0A1X2HK04"/>
<feature type="domain" description="GAE" evidence="8">
    <location>
        <begin position="436"/>
        <end position="548"/>
    </location>
</feature>
<keyword evidence="2" id="KW-0813">Transport</keyword>
<dbReference type="SUPFAM" id="SSF89009">
    <property type="entry name" value="GAT-like domain"/>
    <property type="match status" value="1"/>
</dbReference>
<dbReference type="Proteomes" id="UP000242180">
    <property type="component" value="Unassembled WGS sequence"/>
</dbReference>
<dbReference type="PANTHER" id="PTHR47180">
    <property type="entry name" value="ADP-RIBOSYLATION FACTOR-BINDING PROTEIN GGA1-RELATED"/>
    <property type="match status" value="1"/>
</dbReference>
<dbReference type="PROSITE" id="PS50909">
    <property type="entry name" value="GAT"/>
    <property type="match status" value="1"/>
</dbReference>
<dbReference type="GO" id="GO:0006896">
    <property type="term" value="P:Golgi to vacuole transport"/>
    <property type="evidence" value="ECO:0007669"/>
    <property type="project" value="TreeGrafter"/>
</dbReference>
<keyword evidence="4" id="KW-0333">Golgi apparatus</keyword>
<feature type="compositionally biased region" description="Polar residues" evidence="6">
    <location>
        <begin position="395"/>
        <end position="419"/>
    </location>
</feature>
<dbReference type="PANTHER" id="PTHR47180:SF1">
    <property type="entry name" value="ADP-RIBOSYLATION FACTOR-BINDING PROTEIN GGA1-RELATED"/>
    <property type="match status" value="1"/>
</dbReference>
<evidence type="ECO:0000259" key="7">
    <source>
        <dbReference type="PROSITE" id="PS50179"/>
    </source>
</evidence>
<evidence type="ECO:0000256" key="1">
    <source>
        <dbReference type="ARBA" id="ARBA00004601"/>
    </source>
</evidence>
<evidence type="ECO:0000256" key="3">
    <source>
        <dbReference type="ARBA" id="ARBA00022927"/>
    </source>
</evidence>
<evidence type="ECO:0000256" key="6">
    <source>
        <dbReference type="SAM" id="MobiDB-lite"/>
    </source>
</evidence>
<evidence type="ECO:0000259" key="9">
    <source>
        <dbReference type="PROSITE" id="PS50909"/>
    </source>
</evidence>
<dbReference type="InterPro" id="IPR004152">
    <property type="entry name" value="GAT_dom"/>
</dbReference>
<dbReference type="Gene3D" id="2.60.40.1230">
    <property type="match status" value="1"/>
</dbReference>
<dbReference type="Gene3D" id="1.25.40.90">
    <property type="match status" value="1"/>
</dbReference>
<dbReference type="Pfam" id="PF02883">
    <property type="entry name" value="Alpha_adaptinC2"/>
    <property type="match status" value="1"/>
</dbReference>
<dbReference type="OMA" id="NCCKEKK"/>
<dbReference type="EMBL" id="MCGN01000003">
    <property type="protein sequence ID" value="ORY99369.1"/>
    <property type="molecule type" value="Genomic_DNA"/>
</dbReference>
<dbReference type="InterPro" id="IPR002014">
    <property type="entry name" value="VHS_dom"/>
</dbReference>
<dbReference type="GO" id="GO:0006895">
    <property type="term" value="P:Golgi to endosome transport"/>
    <property type="evidence" value="ECO:0007669"/>
    <property type="project" value="UniProtKB-ARBA"/>
</dbReference>
<feature type="region of interest" description="Disordered" evidence="6">
    <location>
        <begin position="395"/>
        <end position="424"/>
    </location>
</feature>
<dbReference type="SMART" id="SM00809">
    <property type="entry name" value="Alpha_adaptinC2"/>
    <property type="match status" value="1"/>
</dbReference>
<sequence length="548" mass="60960">MADRLQGLIEGACSPANSAPDLALNLEICDLINKKQGTFPRVAAMTIVKFVNSRHPNQAMLALSLLDQCVKNCGYAFHLQMGTKEFLNTLVRKFPSHPMHVASIRDSPNPYNHFDISPIGSSAPHAVLKRILYMLKEWKVGLVDRLPYREDIINIKNMYRLLRLRGYRFPELHESSLAALTAIPALQTPEELEQQDNDRLSAKLQEHIRRGGPQDLVVADALMKALTGHEIAQRYRPDYKKKFLEQLRGIRSKAIVLYELLENMQSTEKPDAVMQNLKTLCASSNTKLKRMLEKGEVQEEHESLQTLSVLLGKVLQKYADIDKGIYDTHYNILENTPASQTPATSTQQQPQQTTNESVSLIDLDDDIYDSPNISEGSDRQKAMDDLCELFGQTASVSPASSPSIMESGSPASSSPTLYSPSPRAGHETALINSSASNGDDVQMLNKNGLQIDLCIARSETEWNLKAFFSNQSTAPMENINLQLAAPKSMQLQMGPISSGTVPPKSWRAVNQSVVVKGPQGDPLRLRFKVTYHQLGVSMEQAGEYHHVI</sequence>
<dbReference type="InParanoid" id="A0A1X2HK04"/>
<dbReference type="STRING" id="13706.A0A1X2HK04"/>
<evidence type="ECO:0008006" key="12">
    <source>
        <dbReference type="Google" id="ProtNLM"/>
    </source>
</evidence>
<keyword evidence="11" id="KW-1185">Reference proteome</keyword>
<organism evidence="10 11">
    <name type="scientific">Syncephalastrum racemosum</name>
    <name type="common">Filamentous fungus</name>
    <dbReference type="NCBI Taxonomy" id="13706"/>
    <lineage>
        <taxon>Eukaryota</taxon>
        <taxon>Fungi</taxon>
        <taxon>Fungi incertae sedis</taxon>
        <taxon>Mucoromycota</taxon>
        <taxon>Mucoromycotina</taxon>
        <taxon>Mucoromycetes</taxon>
        <taxon>Mucorales</taxon>
        <taxon>Syncephalastraceae</taxon>
        <taxon>Syncephalastrum</taxon>
    </lineage>
</organism>
<dbReference type="InterPro" id="IPR008942">
    <property type="entry name" value="ENTH_VHS"/>
</dbReference>
<dbReference type="InterPro" id="IPR038425">
    <property type="entry name" value="GAT_sf"/>
</dbReference>
<reference evidence="10 11" key="1">
    <citation type="submission" date="2016-07" db="EMBL/GenBank/DDBJ databases">
        <title>Pervasive Adenine N6-methylation of Active Genes in Fungi.</title>
        <authorList>
            <consortium name="DOE Joint Genome Institute"/>
            <person name="Mondo S.J."/>
            <person name="Dannebaum R.O."/>
            <person name="Kuo R.C."/>
            <person name="Labutti K."/>
            <person name="Haridas S."/>
            <person name="Kuo A."/>
            <person name="Salamov A."/>
            <person name="Ahrendt S.R."/>
            <person name="Lipzen A."/>
            <person name="Sullivan W."/>
            <person name="Andreopoulos W.B."/>
            <person name="Clum A."/>
            <person name="Lindquist E."/>
            <person name="Daum C."/>
            <person name="Ramamoorthy G.K."/>
            <person name="Gryganskyi A."/>
            <person name="Culley D."/>
            <person name="Magnuson J.K."/>
            <person name="James T.Y."/>
            <person name="O'Malley M.A."/>
            <person name="Stajich J.E."/>
            <person name="Spatafora J.W."/>
            <person name="Visel A."/>
            <person name="Grigoriev I.V."/>
        </authorList>
    </citation>
    <scope>NUCLEOTIDE SEQUENCE [LARGE SCALE GENOMIC DNA]</scope>
    <source>
        <strain evidence="10 11">NRRL 2496</strain>
    </source>
</reference>
<accession>A0A1X2HK04</accession>
<dbReference type="Pfam" id="PF00790">
    <property type="entry name" value="VHS"/>
    <property type="match status" value="1"/>
</dbReference>
<dbReference type="InterPro" id="IPR052653">
    <property type="entry name" value="ARF-binding"/>
</dbReference>
<feature type="domain" description="VHS" evidence="7">
    <location>
        <begin position="12"/>
        <end position="170"/>
    </location>
</feature>
<evidence type="ECO:0000256" key="5">
    <source>
        <dbReference type="ARBA" id="ARBA00053552"/>
    </source>
</evidence>
<dbReference type="InterPro" id="IPR008152">
    <property type="entry name" value="Clathrin_a/b/g-adaptin_app_Ig"/>
</dbReference>
<comment type="subcellular location">
    <subcellularLocation>
        <location evidence="1">Golgi apparatus</location>
        <location evidence="1">trans-Golgi network</location>
    </subcellularLocation>
</comment>
<comment type="caution">
    <text evidence="10">The sequence shown here is derived from an EMBL/GenBank/DDBJ whole genome shotgun (WGS) entry which is preliminary data.</text>
</comment>
<dbReference type="SUPFAM" id="SSF48464">
    <property type="entry name" value="ENTH/VHS domain"/>
    <property type="match status" value="1"/>
</dbReference>
<dbReference type="OrthoDB" id="2018246at2759"/>
<dbReference type="InterPro" id="IPR013041">
    <property type="entry name" value="Clathrin_app_Ig-like_sf"/>
</dbReference>
<feature type="compositionally biased region" description="Low complexity" evidence="6">
    <location>
        <begin position="336"/>
        <end position="354"/>
    </location>
</feature>
<dbReference type="CDD" id="cd16998">
    <property type="entry name" value="VHS_GGA_fungi"/>
    <property type="match status" value="1"/>
</dbReference>
<proteinExistence type="predicted"/>
<evidence type="ECO:0000256" key="2">
    <source>
        <dbReference type="ARBA" id="ARBA00022448"/>
    </source>
</evidence>
<keyword evidence="3" id="KW-0653">Protein transport</keyword>
<dbReference type="FunFam" id="1.25.40.90:FF:000008">
    <property type="entry name" value="VHS domain protein"/>
    <property type="match status" value="1"/>
</dbReference>
<evidence type="ECO:0000313" key="11">
    <source>
        <dbReference type="Proteomes" id="UP000242180"/>
    </source>
</evidence>
<dbReference type="Gene3D" id="1.20.58.160">
    <property type="match status" value="1"/>
</dbReference>
<name>A0A1X2HK04_SYNRA</name>
<protein>
    <recommendedName>
        <fullName evidence="12">VHS domain-domain-containing protein</fullName>
    </recommendedName>
</protein>
<dbReference type="SMART" id="SM00288">
    <property type="entry name" value="VHS"/>
    <property type="match status" value="1"/>
</dbReference>
<dbReference type="PROSITE" id="PS50180">
    <property type="entry name" value="GAE"/>
    <property type="match status" value="1"/>
</dbReference>
<gene>
    <name evidence="10" type="ORF">BCR43DRAFT_513492</name>
</gene>
<evidence type="ECO:0000259" key="8">
    <source>
        <dbReference type="PROSITE" id="PS50180"/>
    </source>
</evidence>
<dbReference type="PROSITE" id="PS50179">
    <property type="entry name" value="VHS"/>
    <property type="match status" value="1"/>
</dbReference>
<dbReference type="SUPFAM" id="SSF49348">
    <property type="entry name" value="Clathrin adaptor appendage domain"/>
    <property type="match status" value="1"/>
</dbReference>
<feature type="region of interest" description="Disordered" evidence="6">
    <location>
        <begin position="336"/>
        <end position="356"/>
    </location>
</feature>
<dbReference type="GO" id="GO:0043328">
    <property type="term" value="P:protein transport to vacuole involved in ubiquitin-dependent protein catabolic process via the multivesicular body sorting pathway"/>
    <property type="evidence" value="ECO:0007669"/>
    <property type="project" value="TreeGrafter"/>
</dbReference>
<evidence type="ECO:0000256" key="4">
    <source>
        <dbReference type="ARBA" id="ARBA00023034"/>
    </source>
</evidence>
<comment type="function">
    <text evidence="5">May play a role in the regulation of membrane traffic through the trans-Golgi network.</text>
</comment>
<dbReference type="FunCoup" id="A0A1X2HK04">
    <property type="interactions" value="148"/>
</dbReference>
<dbReference type="GO" id="GO:0035091">
    <property type="term" value="F:phosphatidylinositol binding"/>
    <property type="evidence" value="ECO:0007669"/>
    <property type="project" value="InterPro"/>
</dbReference>
<dbReference type="GO" id="GO:0043130">
    <property type="term" value="F:ubiquitin binding"/>
    <property type="evidence" value="ECO:0007669"/>
    <property type="project" value="InterPro"/>
</dbReference>
<evidence type="ECO:0000313" key="10">
    <source>
        <dbReference type="EMBL" id="ORY99369.1"/>
    </source>
</evidence>
<dbReference type="InterPro" id="IPR008153">
    <property type="entry name" value="GAE_dom"/>
</dbReference>
<feature type="domain" description="GAT" evidence="9">
    <location>
        <begin position="197"/>
        <end position="323"/>
    </location>
</feature>
<dbReference type="GO" id="GO:0005829">
    <property type="term" value="C:cytosol"/>
    <property type="evidence" value="ECO:0007669"/>
    <property type="project" value="GOC"/>
</dbReference>